<evidence type="ECO:0000313" key="10">
    <source>
        <dbReference type="Proteomes" id="UP000562492"/>
    </source>
</evidence>
<comment type="caution">
    <text evidence="9">The sequence shown here is derived from an EMBL/GenBank/DDBJ whole genome shotgun (WGS) entry which is preliminary data.</text>
</comment>
<feature type="transmembrane region" description="Helical" evidence="7">
    <location>
        <begin position="225"/>
        <end position="244"/>
    </location>
</feature>
<dbReference type="RefSeq" id="WP_184707654.1">
    <property type="nucleotide sequence ID" value="NZ_JACHKZ010000009.1"/>
</dbReference>
<feature type="compositionally biased region" description="Low complexity" evidence="6">
    <location>
        <begin position="11"/>
        <end position="22"/>
    </location>
</feature>
<feature type="transmembrane region" description="Helical" evidence="7">
    <location>
        <begin position="153"/>
        <end position="170"/>
    </location>
</feature>
<feature type="region of interest" description="Disordered" evidence="6">
    <location>
        <begin position="1"/>
        <end position="22"/>
    </location>
</feature>
<gene>
    <name evidence="9" type="ORF">HNP33_001883</name>
</gene>
<dbReference type="SUPFAM" id="SSF103481">
    <property type="entry name" value="Multidrug resistance efflux transporter EmrE"/>
    <property type="match status" value="2"/>
</dbReference>
<evidence type="ECO:0000256" key="1">
    <source>
        <dbReference type="ARBA" id="ARBA00004651"/>
    </source>
</evidence>
<keyword evidence="5 7" id="KW-0472">Membrane</keyword>
<feature type="transmembrane region" description="Helical" evidence="7">
    <location>
        <begin position="288"/>
        <end position="308"/>
    </location>
</feature>
<evidence type="ECO:0000256" key="7">
    <source>
        <dbReference type="SAM" id="Phobius"/>
    </source>
</evidence>
<sequence length="339" mass="36741">MQPTSTDGNRASTASSPPAAPGPLHLAPATNIPRGVAYAAVAGACWGSMLLVPALLPDFNPLAITSARFMLYGLMSIFILAPLVRKLAPRVTRADLGALMYLGLTGSILYLVLMATGVQWAGMAITTLIIGMVPLAMPIMNRKQAGALPLRRLLGPMLTVCAGIVLINAHELLTAEEAARPVWRVLGGVAAAFAALVIWSHYAIRNAHYLQSGRFTALEWSSMSGVAVGIWSVLLWPLALWWQARSGQQLDAGRWQMFWLVNLAVSILASLFGNWMWNAATRLLPISLSGQMIVFETLFALSYSFIYLQRGPNWQELTAAALMIGGVCWAVQRHQPENH</sequence>
<feature type="domain" description="EamA" evidence="8">
    <location>
        <begin position="34"/>
        <end position="167"/>
    </location>
</feature>
<name>A0ABR6RF90_9BURK</name>
<dbReference type="Proteomes" id="UP000562492">
    <property type="component" value="Unassembled WGS sequence"/>
</dbReference>
<proteinExistence type="predicted"/>
<evidence type="ECO:0000313" key="9">
    <source>
        <dbReference type="EMBL" id="MBB6577825.1"/>
    </source>
</evidence>
<reference evidence="9 10" key="1">
    <citation type="submission" date="2020-08" db="EMBL/GenBank/DDBJ databases">
        <title>Functional genomics of gut bacteria from endangered species of beetles.</title>
        <authorList>
            <person name="Carlos-Shanley C."/>
        </authorList>
    </citation>
    <scope>NUCLEOTIDE SEQUENCE [LARGE SCALE GENOMIC DNA]</scope>
    <source>
        <strain evidence="9 10">S00124</strain>
    </source>
</reference>
<feature type="domain" description="EamA" evidence="8">
    <location>
        <begin position="188"/>
        <end position="330"/>
    </location>
</feature>
<protein>
    <submittedName>
        <fullName evidence="9">Drug/metabolite transporter (DMT)-like permease</fullName>
    </submittedName>
</protein>
<dbReference type="InterPro" id="IPR037185">
    <property type="entry name" value="EmrE-like"/>
</dbReference>
<evidence type="ECO:0000256" key="4">
    <source>
        <dbReference type="ARBA" id="ARBA00022989"/>
    </source>
</evidence>
<evidence type="ECO:0000256" key="5">
    <source>
        <dbReference type="ARBA" id="ARBA00023136"/>
    </source>
</evidence>
<accession>A0ABR6RF90</accession>
<feature type="transmembrane region" description="Helical" evidence="7">
    <location>
        <begin position="256"/>
        <end position="276"/>
    </location>
</feature>
<dbReference type="Pfam" id="PF00892">
    <property type="entry name" value="EamA"/>
    <property type="match status" value="2"/>
</dbReference>
<feature type="compositionally biased region" description="Polar residues" evidence="6">
    <location>
        <begin position="1"/>
        <end position="10"/>
    </location>
</feature>
<dbReference type="PANTHER" id="PTHR42920:SF11">
    <property type="entry name" value="INNER MEMBRANE PROTEIN YTFF"/>
    <property type="match status" value="1"/>
</dbReference>
<feature type="transmembrane region" description="Helical" evidence="7">
    <location>
        <begin position="96"/>
        <end position="114"/>
    </location>
</feature>
<dbReference type="EMBL" id="JACHKZ010000009">
    <property type="protein sequence ID" value="MBB6577825.1"/>
    <property type="molecule type" value="Genomic_DNA"/>
</dbReference>
<dbReference type="InterPro" id="IPR000620">
    <property type="entry name" value="EamA_dom"/>
</dbReference>
<keyword evidence="10" id="KW-1185">Reference proteome</keyword>
<keyword evidence="2" id="KW-1003">Cell membrane</keyword>
<evidence type="ECO:0000256" key="2">
    <source>
        <dbReference type="ARBA" id="ARBA00022475"/>
    </source>
</evidence>
<feature type="transmembrane region" description="Helical" evidence="7">
    <location>
        <begin position="36"/>
        <end position="56"/>
    </location>
</feature>
<evidence type="ECO:0000256" key="6">
    <source>
        <dbReference type="SAM" id="MobiDB-lite"/>
    </source>
</evidence>
<dbReference type="InterPro" id="IPR051258">
    <property type="entry name" value="Diverse_Substrate_Transporter"/>
</dbReference>
<feature type="transmembrane region" description="Helical" evidence="7">
    <location>
        <begin position="120"/>
        <end position="141"/>
    </location>
</feature>
<evidence type="ECO:0000259" key="8">
    <source>
        <dbReference type="Pfam" id="PF00892"/>
    </source>
</evidence>
<feature type="transmembrane region" description="Helical" evidence="7">
    <location>
        <begin position="62"/>
        <end position="84"/>
    </location>
</feature>
<keyword evidence="4 7" id="KW-1133">Transmembrane helix</keyword>
<keyword evidence="3 7" id="KW-0812">Transmembrane</keyword>
<comment type="subcellular location">
    <subcellularLocation>
        <location evidence="1">Cell membrane</location>
        <topology evidence="1">Multi-pass membrane protein</topology>
    </subcellularLocation>
</comment>
<organism evidence="9 10">
    <name type="scientific">Comamonas odontotermitis</name>
    <dbReference type="NCBI Taxonomy" id="379895"/>
    <lineage>
        <taxon>Bacteria</taxon>
        <taxon>Pseudomonadati</taxon>
        <taxon>Pseudomonadota</taxon>
        <taxon>Betaproteobacteria</taxon>
        <taxon>Burkholderiales</taxon>
        <taxon>Comamonadaceae</taxon>
        <taxon>Comamonas</taxon>
    </lineage>
</organism>
<evidence type="ECO:0000256" key="3">
    <source>
        <dbReference type="ARBA" id="ARBA00022692"/>
    </source>
</evidence>
<dbReference type="PANTHER" id="PTHR42920">
    <property type="entry name" value="OS03G0707200 PROTEIN-RELATED"/>
    <property type="match status" value="1"/>
</dbReference>
<feature type="transmembrane region" description="Helical" evidence="7">
    <location>
        <begin position="182"/>
        <end position="204"/>
    </location>
</feature>